<keyword evidence="7" id="KW-1185">Reference proteome</keyword>
<feature type="compositionally biased region" description="Polar residues" evidence="4">
    <location>
        <begin position="1138"/>
        <end position="1154"/>
    </location>
</feature>
<dbReference type="InterPro" id="IPR013087">
    <property type="entry name" value="Znf_C2H2_type"/>
</dbReference>
<feature type="region of interest" description="Disordered" evidence="4">
    <location>
        <begin position="316"/>
        <end position="359"/>
    </location>
</feature>
<dbReference type="InterPro" id="IPR011990">
    <property type="entry name" value="TPR-like_helical_dom_sf"/>
</dbReference>
<evidence type="ECO:0000256" key="4">
    <source>
        <dbReference type="SAM" id="MobiDB-lite"/>
    </source>
</evidence>
<dbReference type="SUPFAM" id="SSF54001">
    <property type="entry name" value="Cysteine proteinases"/>
    <property type="match status" value="1"/>
</dbReference>
<sequence>MGNKKRNAAPRSKQSPAAVAPIVDGGDAVVLAQPDSAPLTLADAESNSPNSNNHNNNNLLVPSNNKIESSPSIESGGGKVFDSEACAAAKLECERALTALRRGNHTKALRLMKESCQRHENSAHSGLIHRVQGTVCVKVASIIDDPNAKQRHLRNAAESARRAVELSPNSIEFAHFYANLLYEAANDGKEYDEVVAECERALAIERPVDPARESLQEESQQKLPTAEARIGHVQNELRQLIQKSHIASISTWMKNLGNGEEKFRLIPIRRVTEDPMEVRLVQTRRPNEIKKATKTPEERRKEIEVRVAAARLLQQKSEVPQLSNEGEKSDRGVDSSSGSGQRGGERRKYGGLRKNGSSSERKDCVRSYWKSMSVDMKKELLRIRVSDLKAKFSSSKDGLANEVLSEALAFAESSRSWNYWVCCRCSEKFVDSESHIHHVVNEHMGNLMPKMQSVLPPNVDNEWIEMILTCSWKPLDVSAAIRMLTDQRKCKDSEFVDEFYSGNHNKEYEDCFKDAWDESPEKEILEDGPSDLTVDRNNHEKVAHVESTECDEDNGSIAYSSLAGGWPISGDCERMKLLERIHALFEVLIRHKYLAATHLNRVIQFTIDQLQKSGSELLNHGVEQTPMCICFLEATELRKILKFLQDLSHACGLGRYSEKSSSAMDDGNNTNQGVEIKERIVLSSDASCLLLDTSDSTFSAGYETPIDGTGLLPDSDALLSWIFAGPCSAEQLTSWMQTKEEKTQQGMEILQMLEKEFYHLQSLCERKCEHLNYEEALQAVEDLCVEEGKKRKNATEFSNRSYESVLRKRKEELERENDMMFLPSRIELDAISNVLSYVNQSGYEETYDGVTSQLCDLEFGEDDDRRAKDYVHSVEFAIQRQREQLYVELSKIDARIMRNVTGMQQLEVKLEPVSAHDYRSIVLPLLKSYLRAHLEELAEKDATEKSDAAREAFLAELALDSKKGVKGGNDNLRHTQEKAKDKKKNKEYRKAKDTKGTGVSDEHMHHDESAEHSSPVACYGDPPDSEIVVSVNGDDLKQQEEESRRRIELEEEERKLEETLEYQRQIEKEAKQKHLAEQSKKFTLPHPEKVAEKLHDVNLEPYANDQDMHEPLKPYVQEQLGQKTGSPNNLEGVPINMENGSPASVKASSVSGPQMINGAQDKVHPGLPNGGILEDGYLPSDRRPGRKNRRQRSSTKVPDGKSRTLLSERENIEVGRPNVEGQSKQIRSNDNLLADSNKGTRELRQQHAEEDDEERFQADLKKAVRQSLDTFQEQQKLPLVSSLRTPKRISADFDKGGVLHNDIRVENASDIDVLGTGLKNEVGEYNCFLNVIIQSLWHIRLFRDEFLQRSTSEHAHVGDPCVVCALYEIFTALSNAATDMRREAVAPTSLRIALSNLYPESNFFQEAQMNDASEVLGVIFDCLHRSFTRGSSVSDTESVESSCLGSWDCSNNACIVHSMFGMNIFERMNCQCGLESRHLKYTSFFHNINASALRTVKDTYAESSFDKLLNHEKNHQLACDSEAGGCGKLNYIHHILSTPPHVFTTVMGWQNTCESADDIKTTLAALNTKIDISVLYRGLDPKSTHNLVSVVCYYGQHYHCFAYSHERECWVMYDDNTVKVIGGWADVLTMCERGHLQPQVLFFEAVN</sequence>
<dbReference type="Pfam" id="PF00443">
    <property type="entry name" value="UCH"/>
    <property type="match status" value="1"/>
</dbReference>
<keyword evidence="3" id="KW-0175">Coiled coil</keyword>
<dbReference type="SUPFAM" id="SSF48452">
    <property type="entry name" value="TPR-like"/>
    <property type="match status" value="1"/>
</dbReference>
<dbReference type="Gramene" id="PRQ16084">
    <property type="protein sequence ID" value="PRQ16084"/>
    <property type="gene ID" value="RchiOBHm_Chr7g0180371"/>
</dbReference>
<dbReference type="InterPro" id="IPR028889">
    <property type="entry name" value="USP"/>
</dbReference>
<dbReference type="CDD" id="cd02257">
    <property type="entry name" value="Peptidase_C19"/>
    <property type="match status" value="1"/>
</dbReference>
<dbReference type="InterPro" id="IPR052398">
    <property type="entry name" value="Ubiquitin_hydrolase_53/54"/>
</dbReference>
<feature type="compositionally biased region" description="Basic and acidic residues" evidence="4">
    <location>
        <begin position="988"/>
        <end position="1011"/>
    </location>
</feature>
<reference evidence="6 7" key="1">
    <citation type="journal article" date="2018" name="Nat. Genet.">
        <title>The Rosa genome provides new insights in the design of modern roses.</title>
        <authorList>
            <person name="Bendahmane M."/>
        </authorList>
    </citation>
    <scope>NUCLEOTIDE SEQUENCE [LARGE SCALE GENOMIC DNA]</scope>
    <source>
        <strain evidence="7">cv. Old Blush</strain>
    </source>
</reference>
<dbReference type="GO" id="GO:0004843">
    <property type="term" value="F:cysteine-type deubiquitinase activity"/>
    <property type="evidence" value="ECO:0007669"/>
    <property type="project" value="UniProtKB-EC"/>
</dbReference>
<dbReference type="STRING" id="74649.A0A2P6P2D6"/>
<feature type="compositionally biased region" description="Basic and acidic residues" evidence="4">
    <location>
        <begin position="971"/>
        <end position="980"/>
    </location>
</feature>
<dbReference type="Pfam" id="PF04781">
    <property type="entry name" value="DUF627"/>
    <property type="match status" value="1"/>
</dbReference>
<evidence type="ECO:0000259" key="5">
    <source>
        <dbReference type="PROSITE" id="PS50235"/>
    </source>
</evidence>
<feature type="region of interest" description="Disordered" evidence="4">
    <location>
        <begin position="964"/>
        <end position="1018"/>
    </location>
</feature>
<feature type="region of interest" description="Disordered" evidence="4">
    <location>
        <begin position="1"/>
        <end position="22"/>
    </location>
</feature>
<proteinExistence type="predicted"/>
<protein>
    <submittedName>
        <fullName evidence="6">Putative ubiquitinyl hydrolase 1 transcription factor C2H2 family</fullName>
        <ecNumber evidence="6">3.4.19.12</ecNumber>
    </submittedName>
</protein>
<keyword evidence="1" id="KW-0833">Ubl conjugation pathway</keyword>
<evidence type="ECO:0000256" key="3">
    <source>
        <dbReference type="SAM" id="Coils"/>
    </source>
</evidence>
<evidence type="ECO:0000256" key="2">
    <source>
        <dbReference type="ARBA" id="ARBA00022801"/>
    </source>
</evidence>
<comment type="caution">
    <text evidence="6">The sequence shown here is derived from an EMBL/GenBank/DDBJ whole genome shotgun (WGS) entry which is preliminary data.</text>
</comment>
<feature type="region of interest" description="Disordered" evidence="4">
    <location>
        <begin position="40"/>
        <end position="76"/>
    </location>
</feature>
<dbReference type="EC" id="3.4.19.12" evidence="6"/>
<keyword evidence="2 6" id="KW-0378">Hydrolase</keyword>
<dbReference type="OMA" id="FHAMLLY"/>
<feature type="compositionally biased region" description="Basic and acidic residues" evidence="4">
    <location>
        <begin position="1198"/>
        <end position="1213"/>
    </location>
</feature>
<dbReference type="PROSITE" id="PS00028">
    <property type="entry name" value="ZINC_FINGER_C2H2_1"/>
    <property type="match status" value="1"/>
</dbReference>
<accession>A0A2P6P2D6</accession>
<dbReference type="PANTHER" id="PTHR22975">
    <property type="entry name" value="UBIQUITIN SPECIFIC PROTEINASE"/>
    <property type="match status" value="1"/>
</dbReference>
<dbReference type="Gene3D" id="3.90.70.10">
    <property type="entry name" value="Cysteine proteinases"/>
    <property type="match status" value="1"/>
</dbReference>
<feature type="compositionally biased region" description="Basic residues" evidence="4">
    <location>
        <begin position="1184"/>
        <end position="1193"/>
    </location>
</feature>
<dbReference type="InterPro" id="IPR038765">
    <property type="entry name" value="Papain-like_cys_pep_sf"/>
</dbReference>
<feature type="region of interest" description="Disordered" evidence="4">
    <location>
        <begin position="1136"/>
        <end position="1237"/>
    </location>
</feature>
<dbReference type="PANTHER" id="PTHR22975:SF9">
    <property type="entry name" value="ECHINUS SPLICE FORM 3"/>
    <property type="match status" value="1"/>
</dbReference>
<organism evidence="6 7">
    <name type="scientific">Rosa chinensis</name>
    <name type="common">China rose</name>
    <dbReference type="NCBI Taxonomy" id="74649"/>
    <lineage>
        <taxon>Eukaryota</taxon>
        <taxon>Viridiplantae</taxon>
        <taxon>Streptophyta</taxon>
        <taxon>Embryophyta</taxon>
        <taxon>Tracheophyta</taxon>
        <taxon>Spermatophyta</taxon>
        <taxon>Magnoliopsida</taxon>
        <taxon>eudicotyledons</taxon>
        <taxon>Gunneridae</taxon>
        <taxon>Pentapetalae</taxon>
        <taxon>rosids</taxon>
        <taxon>fabids</taxon>
        <taxon>Rosales</taxon>
        <taxon>Rosaceae</taxon>
        <taxon>Rosoideae</taxon>
        <taxon>Rosoideae incertae sedis</taxon>
        <taxon>Rosa</taxon>
    </lineage>
</organism>
<dbReference type="Pfam" id="PF04780">
    <property type="entry name" value="DUF629"/>
    <property type="match status" value="1"/>
</dbReference>
<dbReference type="InterPro" id="IPR001394">
    <property type="entry name" value="Peptidase_C19_UCH"/>
</dbReference>
<dbReference type="GO" id="GO:0016579">
    <property type="term" value="P:protein deubiquitination"/>
    <property type="evidence" value="ECO:0007669"/>
    <property type="project" value="InterPro"/>
</dbReference>
<feature type="domain" description="USP" evidence="5">
    <location>
        <begin position="1316"/>
        <end position="1646"/>
    </location>
</feature>
<dbReference type="Proteomes" id="UP000238479">
    <property type="component" value="Chromosome 7"/>
</dbReference>
<dbReference type="InterPro" id="IPR006865">
    <property type="entry name" value="DUF629"/>
</dbReference>
<evidence type="ECO:0000313" key="6">
    <source>
        <dbReference type="EMBL" id="PRQ16084.1"/>
    </source>
</evidence>
<evidence type="ECO:0000256" key="1">
    <source>
        <dbReference type="ARBA" id="ARBA00022786"/>
    </source>
</evidence>
<feature type="compositionally biased region" description="Low complexity" evidence="4">
    <location>
        <begin position="46"/>
        <end position="74"/>
    </location>
</feature>
<feature type="coiled-coil region" evidence="3">
    <location>
        <begin position="1033"/>
        <end position="1069"/>
    </location>
</feature>
<dbReference type="InterPro" id="IPR006866">
    <property type="entry name" value="DUF627_N"/>
</dbReference>
<feature type="compositionally biased region" description="Polar residues" evidence="4">
    <location>
        <begin position="1220"/>
        <end position="1231"/>
    </location>
</feature>
<dbReference type="OrthoDB" id="205782at2759"/>
<name>A0A2P6P2D6_ROSCH</name>
<dbReference type="PROSITE" id="PS50235">
    <property type="entry name" value="USP_3"/>
    <property type="match status" value="1"/>
</dbReference>
<evidence type="ECO:0000313" key="7">
    <source>
        <dbReference type="Proteomes" id="UP000238479"/>
    </source>
</evidence>
<dbReference type="EMBL" id="PDCK01000045">
    <property type="protein sequence ID" value="PRQ16084.1"/>
    <property type="molecule type" value="Genomic_DNA"/>
</dbReference>
<gene>
    <name evidence="6" type="ORF">RchiOBHm_Chr7g0180371</name>
</gene>
<dbReference type="Gene3D" id="1.25.40.10">
    <property type="entry name" value="Tetratricopeptide repeat domain"/>
    <property type="match status" value="1"/>
</dbReference>